<dbReference type="CDD" id="cd00093">
    <property type="entry name" value="HTH_XRE"/>
    <property type="match status" value="1"/>
</dbReference>
<dbReference type="PROSITE" id="PS50943">
    <property type="entry name" value="HTH_CROC1"/>
    <property type="match status" value="1"/>
</dbReference>
<evidence type="ECO:0000259" key="1">
    <source>
        <dbReference type="PROSITE" id="PS50943"/>
    </source>
</evidence>
<dbReference type="GO" id="GO:0003677">
    <property type="term" value="F:DNA binding"/>
    <property type="evidence" value="ECO:0007669"/>
    <property type="project" value="InterPro"/>
</dbReference>
<dbReference type="AlphaFoldDB" id="A0A2A9FI76"/>
<dbReference type="Proteomes" id="UP000243542">
    <property type="component" value="Unassembled WGS sequence"/>
</dbReference>
<accession>A0A2A9FI76</accession>
<sequence>MKELHRAVVLGIALRAARTRQRFQLRELARRIGAHPALVSNWEVGNRRANPATVARIVGALGVVGEDERWLTRLARTIDDGIIVGGPDDPHCLAALRDCAGLAKDIWVWHPRLIPEILQIPEYTIAVLGQQGVDPPTARRLAASEGCQRLAFGTTPVTAYISRAALTSQEHLGTSTIMTRQLAYLDRLETIAGLTIRVLPDHAPPAGFSGPFTLFSTYSAPIVHIPHHATSGVVLPDLRGHYTDITDRLDDLAEPPRDSLATIARLIMADL</sequence>
<evidence type="ECO:0000313" key="2">
    <source>
        <dbReference type="EMBL" id="PFG50210.1"/>
    </source>
</evidence>
<dbReference type="RefSeq" id="WP_098513988.1">
    <property type="nucleotide sequence ID" value="NZ_JBIAKZ010000012.1"/>
</dbReference>
<dbReference type="SUPFAM" id="SSF47413">
    <property type="entry name" value="lambda repressor-like DNA-binding domains"/>
    <property type="match status" value="1"/>
</dbReference>
<dbReference type="Pfam" id="PF13560">
    <property type="entry name" value="HTH_31"/>
    <property type="match status" value="1"/>
</dbReference>
<protein>
    <submittedName>
        <fullName evidence="2">Helix-turn-helix protein</fullName>
    </submittedName>
</protein>
<feature type="domain" description="HTH cro/C1-type" evidence="1">
    <location>
        <begin position="14"/>
        <end position="71"/>
    </location>
</feature>
<dbReference type="EMBL" id="PDJK01000002">
    <property type="protein sequence ID" value="PFG50210.1"/>
    <property type="molecule type" value="Genomic_DNA"/>
</dbReference>
<evidence type="ECO:0000313" key="3">
    <source>
        <dbReference type="Proteomes" id="UP000243542"/>
    </source>
</evidence>
<proteinExistence type="predicted"/>
<dbReference type="SMART" id="SM00530">
    <property type="entry name" value="HTH_XRE"/>
    <property type="match status" value="1"/>
</dbReference>
<dbReference type="Gene3D" id="1.10.260.40">
    <property type="entry name" value="lambda repressor-like DNA-binding domains"/>
    <property type="match status" value="1"/>
</dbReference>
<organism evidence="2 3">
    <name type="scientific">Amycolatopsis sulphurea</name>
    <dbReference type="NCBI Taxonomy" id="76022"/>
    <lineage>
        <taxon>Bacteria</taxon>
        <taxon>Bacillati</taxon>
        <taxon>Actinomycetota</taxon>
        <taxon>Actinomycetes</taxon>
        <taxon>Pseudonocardiales</taxon>
        <taxon>Pseudonocardiaceae</taxon>
        <taxon>Amycolatopsis</taxon>
    </lineage>
</organism>
<dbReference type="InterPro" id="IPR043917">
    <property type="entry name" value="DUF5753"/>
</dbReference>
<comment type="caution">
    <text evidence="2">The sequence shown here is derived from an EMBL/GenBank/DDBJ whole genome shotgun (WGS) entry which is preliminary data.</text>
</comment>
<name>A0A2A9FI76_9PSEU</name>
<keyword evidence="3" id="KW-1185">Reference proteome</keyword>
<reference evidence="2 3" key="1">
    <citation type="submission" date="2017-10" db="EMBL/GenBank/DDBJ databases">
        <title>Sequencing the genomes of 1000 actinobacteria strains.</title>
        <authorList>
            <person name="Klenk H.-P."/>
        </authorList>
    </citation>
    <scope>NUCLEOTIDE SEQUENCE [LARGE SCALE GENOMIC DNA]</scope>
    <source>
        <strain evidence="2 3">DSM 46092</strain>
    </source>
</reference>
<dbReference type="InterPro" id="IPR001387">
    <property type="entry name" value="Cro/C1-type_HTH"/>
</dbReference>
<dbReference type="Pfam" id="PF19054">
    <property type="entry name" value="DUF5753"/>
    <property type="match status" value="1"/>
</dbReference>
<gene>
    <name evidence="2" type="ORF">ATK36_5419</name>
</gene>
<dbReference type="InterPro" id="IPR010982">
    <property type="entry name" value="Lambda_DNA-bd_dom_sf"/>
</dbReference>